<evidence type="ECO:0000256" key="4">
    <source>
        <dbReference type="ARBA" id="ARBA00022729"/>
    </source>
</evidence>
<evidence type="ECO:0000256" key="3">
    <source>
        <dbReference type="ARBA" id="ARBA00022525"/>
    </source>
</evidence>
<gene>
    <name evidence="6" type="ORF">HPLM_LOCUS10469</name>
</gene>
<reference evidence="8" key="1">
    <citation type="submission" date="2016-04" db="UniProtKB">
        <authorList>
            <consortium name="WormBaseParasite"/>
        </authorList>
    </citation>
    <scope>IDENTIFICATION</scope>
</reference>
<reference evidence="6 7" key="2">
    <citation type="submission" date="2018-11" db="EMBL/GenBank/DDBJ databases">
        <authorList>
            <consortium name="Pathogen Informatics"/>
        </authorList>
    </citation>
    <scope>NUCLEOTIDE SEQUENCE [LARGE SCALE GENOMIC DNA]</scope>
    <source>
        <strain evidence="6 7">MHpl1</strain>
    </source>
</reference>
<evidence type="ECO:0000313" key="6">
    <source>
        <dbReference type="EMBL" id="VDO40285.1"/>
    </source>
</evidence>
<dbReference type="Pfam" id="PF01060">
    <property type="entry name" value="TTR-52"/>
    <property type="match status" value="3"/>
</dbReference>
<sequence length="403" mass="44904">MPHITWLYILALIGFCAAMRQQSVAVRGQLFCGDRPAVGVRVKLWDEDDGPDPDDALDEMYTDGNGNFHLQGSTRELTNIDPVLKVYHDCDDGIKPGQRKLKFYIPDQYIFPGGRPRKAFNLGALNLETIFKCEERDLLIICLIQMKYIILIALFGSCLALGRQQAVAITGKLLCGSKPASGVLVKLWDEDDGPDPDDLLDEGRTDSKGLFTLKGTESEATNIDPVFKVYHDCDDGIKPGKRKVKFRIPDSYISPGKVAKRTFDIGMKYIILTVLFGLPLVFGRQQSVAVTGKLLCGSKPASGVLVKLWDEDDGPDPDDLLDEDHTKSDGTFTLKGMEKELTKIDPVFKIYHDCNDGIKPGKRKVKFYIPKSYISVGSSAKRTFDIGVLNLETIFPKEERDFI</sequence>
<keyword evidence="7" id="KW-1185">Reference proteome</keyword>
<dbReference type="OMA" id="AYLSIMK"/>
<dbReference type="OrthoDB" id="5829829at2759"/>
<comment type="similarity">
    <text evidence="2">Belongs to the nematode transthyretin-like family.</text>
</comment>
<dbReference type="InterPro" id="IPR001534">
    <property type="entry name" value="Transthyretin-like"/>
</dbReference>
<keyword evidence="3" id="KW-0964">Secreted</keyword>
<dbReference type="GO" id="GO:0005576">
    <property type="term" value="C:extracellular region"/>
    <property type="evidence" value="ECO:0007669"/>
    <property type="project" value="UniProtKB-SubCell"/>
</dbReference>
<dbReference type="EMBL" id="UZAF01017308">
    <property type="protein sequence ID" value="VDO40285.1"/>
    <property type="molecule type" value="Genomic_DNA"/>
</dbReference>
<evidence type="ECO:0000313" key="8">
    <source>
        <dbReference type="WBParaSite" id="HPLM_0001047701-mRNA-1"/>
    </source>
</evidence>
<dbReference type="Gene3D" id="2.60.40.3330">
    <property type="match status" value="3"/>
</dbReference>
<dbReference type="AlphaFoldDB" id="A0A158QNI0"/>
<evidence type="ECO:0000256" key="5">
    <source>
        <dbReference type="SAM" id="SignalP"/>
    </source>
</evidence>
<feature type="chain" id="PRO_5043135537" evidence="5">
    <location>
        <begin position="19"/>
        <end position="403"/>
    </location>
</feature>
<dbReference type="PANTHER" id="PTHR21700">
    <property type="entry name" value="TRANSTHYRETIN-LIKE FAMILY PROTEIN-RELATED"/>
    <property type="match status" value="1"/>
</dbReference>
<dbReference type="Proteomes" id="UP000268014">
    <property type="component" value="Unassembled WGS sequence"/>
</dbReference>
<keyword evidence="4 5" id="KW-0732">Signal</keyword>
<dbReference type="WBParaSite" id="HPLM_0001047701-mRNA-1">
    <property type="protein sequence ID" value="HPLM_0001047701-mRNA-1"/>
    <property type="gene ID" value="HPLM_0001047701"/>
</dbReference>
<name>A0A158QNI0_HAEPC</name>
<dbReference type="InterPro" id="IPR038479">
    <property type="entry name" value="Transthyretin-like_sf"/>
</dbReference>
<evidence type="ECO:0000256" key="1">
    <source>
        <dbReference type="ARBA" id="ARBA00004613"/>
    </source>
</evidence>
<dbReference type="PANTHER" id="PTHR21700:SF126">
    <property type="entry name" value="TRANSTHYRETIN-LIKE FAMILY PROTEIN"/>
    <property type="match status" value="1"/>
</dbReference>
<protein>
    <submittedName>
        <fullName evidence="8">Transthyretin-like family protein</fullName>
    </submittedName>
</protein>
<dbReference type="STRING" id="6290.A0A158QNI0"/>
<feature type="signal peptide" evidence="5">
    <location>
        <begin position="1"/>
        <end position="18"/>
    </location>
</feature>
<evidence type="ECO:0000256" key="2">
    <source>
        <dbReference type="ARBA" id="ARBA00010112"/>
    </source>
</evidence>
<comment type="subcellular location">
    <subcellularLocation>
        <location evidence="1">Secreted</location>
    </subcellularLocation>
</comment>
<proteinExistence type="inferred from homology"/>
<evidence type="ECO:0000313" key="7">
    <source>
        <dbReference type="Proteomes" id="UP000268014"/>
    </source>
</evidence>
<dbReference type="GO" id="GO:0009986">
    <property type="term" value="C:cell surface"/>
    <property type="evidence" value="ECO:0007669"/>
    <property type="project" value="InterPro"/>
</dbReference>
<accession>A0A158QNI0</accession>
<organism evidence="8">
    <name type="scientific">Haemonchus placei</name>
    <name type="common">Barber's pole worm</name>
    <dbReference type="NCBI Taxonomy" id="6290"/>
    <lineage>
        <taxon>Eukaryota</taxon>
        <taxon>Metazoa</taxon>
        <taxon>Ecdysozoa</taxon>
        <taxon>Nematoda</taxon>
        <taxon>Chromadorea</taxon>
        <taxon>Rhabditida</taxon>
        <taxon>Rhabditina</taxon>
        <taxon>Rhabditomorpha</taxon>
        <taxon>Strongyloidea</taxon>
        <taxon>Trichostrongylidae</taxon>
        <taxon>Haemonchus</taxon>
    </lineage>
</organism>